<evidence type="ECO:0000313" key="1">
    <source>
        <dbReference type="EMBL" id="MBD8051325.1"/>
    </source>
</evidence>
<organism evidence="1 2">
    <name type="scientific">Limnohabitans radicicola</name>
    <dbReference type="NCBI Taxonomy" id="2771427"/>
    <lineage>
        <taxon>Bacteria</taxon>
        <taxon>Pseudomonadati</taxon>
        <taxon>Pseudomonadota</taxon>
        <taxon>Betaproteobacteria</taxon>
        <taxon>Burkholderiales</taxon>
        <taxon>Comamonadaceae</taxon>
        <taxon>Limnohabitans</taxon>
    </lineage>
</organism>
<sequence>MTKILSKADILECHDMRFETVPVPEWGGSVRIRTLSGAERDAFEATLMKVVDGKRVPDMDNLRAKLLAATVVDEEDKQIFGVQDLVALGRKSAIAIDRIFGVAQRINGMAPDAVEDAIKNSTPGPSDGSISA</sequence>
<accession>A0A927FKR8</accession>
<dbReference type="Proteomes" id="UP000647424">
    <property type="component" value="Unassembled WGS sequence"/>
</dbReference>
<evidence type="ECO:0008006" key="3">
    <source>
        <dbReference type="Google" id="ProtNLM"/>
    </source>
</evidence>
<gene>
    <name evidence="1" type="ORF">IC609_12280</name>
</gene>
<protein>
    <recommendedName>
        <fullName evidence="3">Tail assembly chaperone</fullName>
    </recommendedName>
</protein>
<evidence type="ECO:0000313" key="2">
    <source>
        <dbReference type="Proteomes" id="UP000647424"/>
    </source>
</evidence>
<comment type="caution">
    <text evidence="1">The sequence shown here is derived from an EMBL/GenBank/DDBJ whole genome shotgun (WGS) entry which is preliminary data.</text>
</comment>
<name>A0A927FKR8_9BURK</name>
<dbReference type="Gene3D" id="3.30.2220.20">
    <property type="entry name" value="Phage tail assembly chaperone gp13-like"/>
    <property type="match status" value="1"/>
</dbReference>
<dbReference type="AlphaFoldDB" id="A0A927FKR8"/>
<reference evidence="1" key="1">
    <citation type="submission" date="2020-09" db="EMBL/GenBank/DDBJ databases">
        <title>Genome seq and assembly of Limnohabitants sp.</title>
        <authorList>
            <person name="Chhetri G."/>
        </authorList>
    </citation>
    <scope>NUCLEOTIDE SEQUENCE</scope>
    <source>
        <strain evidence="1">JUR4</strain>
    </source>
</reference>
<proteinExistence type="predicted"/>
<dbReference type="EMBL" id="JACYFT010000002">
    <property type="protein sequence ID" value="MBD8051325.1"/>
    <property type="molecule type" value="Genomic_DNA"/>
</dbReference>
<dbReference type="InterPro" id="IPR038556">
    <property type="entry name" value="TAC_Gp13-like_sf"/>
</dbReference>
<dbReference type="RefSeq" id="WP_191819759.1">
    <property type="nucleotide sequence ID" value="NZ_JACYFT010000002.1"/>
</dbReference>
<keyword evidence="2" id="KW-1185">Reference proteome</keyword>